<accession>A0ABZ1L488</accession>
<dbReference type="InterPro" id="IPR006175">
    <property type="entry name" value="YjgF/YER057c/UK114"/>
</dbReference>
<dbReference type="InterPro" id="IPR035959">
    <property type="entry name" value="RutC-like_sf"/>
</dbReference>
<dbReference type="Pfam" id="PF01042">
    <property type="entry name" value="Ribonuc_L-PSP"/>
    <property type="match status" value="1"/>
</dbReference>
<dbReference type="CDD" id="cd00448">
    <property type="entry name" value="YjgF_YER057c_UK114_family"/>
    <property type="match status" value="1"/>
</dbReference>
<evidence type="ECO:0000313" key="2">
    <source>
        <dbReference type="EMBL" id="WTR69202.1"/>
    </source>
</evidence>
<sequence length="159" mass="16282">MTSHLTHVPAPDGIAASPQYSHVVWGTGRFVAISGQCALDASGAVVGEGDAVAQARQVFANLDRCLAAAGAGFRDVVKLTYFVTDVAHLPAVRDARDAHFAGAPLPASSAVQVSALVRPELLVEIEAFALVPEPATESAVVDGAARPYPRSVGGAEPAE</sequence>
<name>A0ABZ1L488_9ACTN</name>
<dbReference type="RefSeq" id="WP_398436042.1">
    <property type="nucleotide sequence ID" value="NZ_CP108188.1"/>
</dbReference>
<gene>
    <name evidence="2" type="ORF">OG814_07960</name>
</gene>
<dbReference type="Gene3D" id="3.30.1330.40">
    <property type="entry name" value="RutC-like"/>
    <property type="match status" value="1"/>
</dbReference>
<dbReference type="PANTHER" id="PTHR11803">
    <property type="entry name" value="2-IMINOBUTANOATE/2-IMINOPROPANOATE DEAMINASE RIDA"/>
    <property type="match status" value="1"/>
</dbReference>
<reference evidence="2 3" key="1">
    <citation type="submission" date="2022-10" db="EMBL/GenBank/DDBJ databases">
        <title>The complete genomes of actinobacterial strains from the NBC collection.</title>
        <authorList>
            <person name="Joergensen T.S."/>
            <person name="Alvarez Arevalo M."/>
            <person name="Sterndorff E.B."/>
            <person name="Faurdal D."/>
            <person name="Vuksanovic O."/>
            <person name="Mourched A.-S."/>
            <person name="Charusanti P."/>
            <person name="Shaw S."/>
            <person name="Blin K."/>
            <person name="Weber T."/>
        </authorList>
    </citation>
    <scope>NUCLEOTIDE SEQUENCE [LARGE SCALE GENOMIC DNA]</scope>
    <source>
        <strain evidence="2 3">NBC_00123</strain>
    </source>
</reference>
<proteinExistence type="inferred from homology"/>
<dbReference type="PANTHER" id="PTHR11803:SF58">
    <property type="entry name" value="PROTEIN HMF1-RELATED"/>
    <property type="match status" value="1"/>
</dbReference>
<evidence type="ECO:0000256" key="1">
    <source>
        <dbReference type="ARBA" id="ARBA00010552"/>
    </source>
</evidence>
<protein>
    <submittedName>
        <fullName evidence="2">RidA family protein</fullName>
    </submittedName>
</protein>
<dbReference type="EMBL" id="CP108188">
    <property type="protein sequence ID" value="WTR69202.1"/>
    <property type="molecule type" value="Genomic_DNA"/>
</dbReference>
<dbReference type="Proteomes" id="UP001622594">
    <property type="component" value="Chromosome"/>
</dbReference>
<evidence type="ECO:0000313" key="3">
    <source>
        <dbReference type="Proteomes" id="UP001622594"/>
    </source>
</evidence>
<dbReference type="SUPFAM" id="SSF55298">
    <property type="entry name" value="YjgF-like"/>
    <property type="match status" value="1"/>
</dbReference>
<organism evidence="2 3">
    <name type="scientific">Streptomyces zaomyceticus</name>
    <dbReference type="NCBI Taxonomy" id="68286"/>
    <lineage>
        <taxon>Bacteria</taxon>
        <taxon>Bacillati</taxon>
        <taxon>Actinomycetota</taxon>
        <taxon>Actinomycetes</taxon>
        <taxon>Kitasatosporales</taxon>
        <taxon>Streptomycetaceae</taxon>
        <taxon>Streptomyces</taxon>
    </lineage>
</organism>
<keyword evidence="3" id="KW-1185">Reference proteome</keyword>
<comment type="similarity">
    <text evidence="1">Belongs to the RutC family.</text>
</comment>